<organism evidence="14 15">
    <name type="scientific">Eeniella nana</name>
    <name type="common">Yeast</name>
    <name type="synonym">Brettanomyces nanus</name>
    <dbReference type="NCBI Taxonomy" id="13502"/>
    <lineage>
        <taxon>Eukaryota</taxon>
        <taxon>Fungi</taxon>
        <taxon>Dikarya</taxon>
        <taxon>Ascomycota</taxon>
        <taxon>Saccharomycotina</taxon>
        <taxon>Pichiomycetes</taxon>
        <taxon>Pichiales</taxon>
        <taxon>Pichiaceae</taxon>
        <taxon>Brettanomyces</taxon>
    </lineage>
</organism>
<dbReference type="InterPro" id="IPR011249">
    <property type="entry name" value="Metalloenz_LuxS/M16"/>
</dbReference>
<evidence type="ECO:0000256" key="11">
    <source>
        <dbReference type="ARBA" id="ARBA00041372"/>
    </source>
</evidence>
<keyword evidence="3" id="KW-0679">Respiratory chain</keyword>
<dbReference type="KEGG" id="bnn:FOA43_001148"/>
<evidence type="ECO:0000256" key="4">
    <source>
        <dbReference type="ARBA" id="ARBA00022792"/>
    </source>
</evidence>
<evidence type="ECO:0000256" key="9">
    <source>
        <dbReference type="ARBA" id="ARBA00038146"/>
    </source>
</evidence>
<reference evidence="14" key="1">
    <citation type="submission" date="2020-10" db="EMBL/GenBank/DDBJ databases">
        <authorList>
            <person name="Roach M.J.R."/>
        </authorList>
    </citation>
    <scope>NUCLEOTIDE SEQUENCE</scope>
    <source>
        <strain evidence="14">CBS 1945</strain>
    </source>
</reference>
<evidence type="ECO:0000256" key="7">
    <source>
        <dbReference type="ARBA" id="ARBA00023128"/>
    </source>
</evidence>
<keyword evidence="8" id="KW-0472">Membrane</keyword>
<keyword evidence="15" id="KW-1185">Reference proteome</keyword>
<feature type="domain" description="Peptidase M16 N-terminal" evidence="13">
    <location>
        <begin position="29"/>
        <end position="164"/>
    </location>
</feature>
<dbReference type="Proteomes" id="UP000662931">
    <property type="component" value="Chromosome 1"/>
</dbReference>
<dbReference type="Pfam" id="PF00675">
    <property type="entry name" value="Peptidase_M16"/>
    <property type="match status" value="1"/>
</dbReference>
<evidence type="ECO:0000256" key="8">
    <source>
        <dbReference type="ARBA" id="ARBA00023136"/>
    </source>
</evidence>
<evidence type="ECO:0000313" key="14">
    <source>
        <dbReference type="EMBL" id="QPG73833.1"/>
    </source>
</evidence>
<evidence type="ECO:0000256" key="1">
    <source>
        <dbReference type="ARBA" id="ARBA00004443"/>
    </source>
</evidence>
<evidence type="ECO:0000256" key="2">
    <source>
        <dbReference type="ARBA" id="ARBA00022448"/>
    </source>
</evidence>
<keyword evidence="5" id="KW-0809">Transit peptide</keyword>
<name>A0A875RYW5_EENNA</name>
<evidence type="ECO:0000256" key="6">
    <source>
        <dbReference type="ARBA" id="ARBA00022982"/>
    </source>
</evidence>
<dbReference type="GO" id="GO:0046872">
    <property type="term" value="F:metal ion binding"/>
    <property type="evidence" value="ECO:0007669"/>
    <property type="project" value="InterPro"/>
</dbReference>
<dbReference type="OrthoDB" id="6369905at2759"/>
<keyword evidence="6" id="KW-0249">Electron transport</keyword>
<dbReference type="SUPFAM" id="SSF63411">
    <property type="entry name" value="LuxS/MPP-like metallohydrolase"/>
    <property type="match status" value="2"/>
</dbReference>
<keyword evidence="2" id="KW-0813">Transport</keyword>
<evidence type="ECO:0000256" key="3">
    <source>
        <dbReference type="ARBA" id="ARBA00022660"/>
    </source>
</evidence>
<proteinExistence type="inferred from homology"/>
<protein>
    <recommendedName>
        <fullName evidence="10">Cytochrome b-c1 complex subunit 2, mitochondrial</fullName>
    </recommendedName>
    <alternativeName>
        <fullName evidence="12">Complex III subunit 2</fullName>
    </alternativeName>
    <alternativeName>
        <fullName evidence="11">Core protein II</fullName>
    </alternativeName>
</protein>
<dbReference type="EMBL" id="CP064812">
    <property type="protein sequence ID" value="QPG73833.1"/>
    <property type="molecule type" value="Genomic_DNA"/>
</dbReference>
<keyword evidence="4" id="KW-0999">Mitochondrion inner membrane</keyword>
<evidence type="ECO:0000256" key="10">
    <source>
        <dbReference type="ARBA" id="ARBA00040751"/>
    </source>
</evidence>
<dbReference type="GO" id="GO:0005743">
    <property type="term" value="C:mitochondrial inner membrane"/>
    <property type="evidence" value="ECO:0007669"/>
    <property type="project" value="UniProtKB-SubCell"/>
</dbReference>
<evidence type="ECO:0000256" key="12">
    <source>
        <dbReference type="ARBA" id="ARBA00041778"/>
    </source>
</evidence>
<gene>
    <name evidence="14" type="ORF">FOA43_001148</name>
</gene>
<dbReference type="InterPro" id="IPR011765">
    <property type="entry name" value="Pept_M16_N"/>
</dbReference>
<dbReference type="GeneID" id="62194549"/>
<dbReference type="PANTHER" id="PTHR11851">
    <property type="entry name" value="METALLOPROTEASE"/>
    <property type="match status" value="1"/>
</dbReference>
<dbReference type="RefSeq" id="XP_038777398.1">
    <property type="nucleotide sequence ID" value="XM_038921470.1"/>
</dbReference>
<evidence type="ECO:0000313" key="15">
    <source>
        <dbReference type="Proteomes" id="UP000662931"/>
    </source>
</evidence>
<sequence length="370" mass="39130">MFSKIGARSFSTSLPRALKITSVPPTASTVSSLKVLVKGAGAKDAPSGLAHLLASSAFLNTTSKSALRLKRESELLGGSYKSSVTRDALVLEASFLKEDLPFFVNALGSVLAETSFKPHEFDELTVPFATHVAEKAEGDPSFKALEELHAISYRRGLGQPLYYDGTKSFSSHDISSFAKSLFTSDKIEIIADNVVQEDLTKFLKESPFSKLPSAPKNQTVSKASQKTYSGVESRIRQSGETVAIVGIPVASSDVSTYQLVAAAVYSALPDSFGATVKATVVPYEESGLFSVSIASWDVSEVSDLLKKATAALEKASGSSLAKYRPLAAYLAGAAGESVKGLESAKTSVKIPKFNLVVVGDIDSVPLADEL</sequence>
<dbReference type="Gene3D" id="3.30.830.10">
    <property type="entry name" value="Metalloenzyme, LuxS/M16 peptidase-like"/>
    <property type="match status" value="2"/>
</dbReference>
<evidence type="ECO:0000259" key="13">
    <source>
        <dbReference type="Pfam" id="PF00675"/>
    </source>
</evidence>
<dbReference type="AlphaFoldDB" id="A0A875RYW5"/>
<comment type="similarity">
    <text evidence="9">Belongs to the peptidase M16 family. UQCRC2/QCR2 subfamily.</text>
</comment>
<accession>A0A875RYW5</accession>
<dbReference type="PANTHER" id="PTHR11851:SF209">
    <property type="entry name" value="CYTOCHROME B-C1 COMPLEX SUBUNIT 2, MITOCHONDRIAL"/>
    <property type="match status" value="1"/>
</dbReference>
<comment type="subcellular location">
    <subcellularLocation>
        <location evidence="1">Mitochondrion inner membrane</location>
        <topology evidence="1">Peripheral membrane protein</topology>
        <orientation evidence="1">Matrix side</orientation>
    </subcellularLocation>
</comment>
<keyword evidence="7" id="KW-0496">Mitochondrion</keyword>
<evidence type="ECO:0000256" key="5">
    <source>
        <dbReference type="ARBA" id="ARBA00022946"/>
    </source>
</evidence>
<dbReference type="InterPro" id="IPR050361">
    <property type="entry name" value="MPP/UQCRC_Complex"/>
</dbReference>